<feature type="region of interest" description="Disordered" evidence="5">
    <location>
        <begin position="524"/>
        <end position="549"/>
    </location>
</feature>
<comment type="similarity">
    <text evidence="2">Belongs to the membrane fusion protein (MFP) (TC 8.A.1) family.</text>
</comment>
<name>A0A837HTP7_9BACT</name>
<evidence type="ECO:0000256" key="1">
    <source>
        <dbReference type="ARBA" id="ARBA00004196"/>
    </source>
</evidence>
<evidence type="ECO:0000313" key="10">
    <source>
        <dbReference type="Proteomes" id="UP000033998"/>
    </source>
</evidence>
<dbReference type="NCBIfam" id="TIGR01730">
    <property type="entry name" value="RND_mfp"/>
    <property type="match status" value="1"/>
</dbReference>
<dbReference type="InterPro" id="IPR006143">
    <property type="entry name" value="RND_pump_MFP"/>
</dbReference>
<dbReference type="InterPro" id="IPR058627">
    <property type="entry name" value="MdtA-like_C"/>
</dbReference>
<feature type="coiled-coil region" evidence="4">
    <location>
        <begin position="104"/>
        <end position="138"/>
    </location>
</feature>
<evidence type="ECO:0000259" key="8">
    <source>
        <dbReference type="Pfam" id="PF25990"/>
    </source>
</evidence>
<proteinExistence type="inferred from homology"/>
<gene>
    <name evidence="9" type="ORF">UT27_C0001G0064</name>
</gene>
<keyword evidence="6" id="KW-0812">Transmembrane</keyword>
<reference evidence="9 10" key="1">
    <citation type="journal article" date="2015" name="Nature">
        <title>rRNA introns, odd ribosomes, and small enigmatic genomes across a large radiation of phyla.</title>
        <authorList>
            <person name="Brown C.T."/>
            <person name="Hug L.A."/>
            <person name="Thomas B.C."/>
            <person name="Sharon I."/>
            <person name="Castelle C.J."/>
            <person name="Singh A."/>
            <person name="Wilkins M.J."/>
            <person name="Williams K.H."/>
            <person name="Banfield J.F."/>
        </authorList>
    </citation>
    <scope>NUCLEOTIDE SEQUENCE [LARGE SCALE GENOMIC DNA]</scope>
</reference>
<dbReference type="PANTHER" id="PTHR32347">
    <property type="entry name" value="EFFLUX SYSTEM COMPONENT YKNX-RELATED"/>
    <property type="match status" value="1"/>
</dbReference>
<feature type="compositionally biased region" description="Low complexity" evidence="5">
    <location>
        <begin position="531"/>
        <end position="542"/>
    </location>
</feature>
<dbReference type="GO" id="GO:0022857">
    <property type="term" value="F:transmembrane transporter activity"/>
    <property type="evidence" value="ECO:0007669"/>
    <property type="project" value="InterPro"/>
</dbReference>
<comment type="subcellular location">
    <subcellularLocation>
        <location evidence="1">Cell envelope</location>
    </subcellularLocation>
</comment>
<evidence type="ECO:0000256" key="4">
    <source>
        <dbReference type="SAM" id="Coils"/>
    </source>
</evidence>
<evidence type="ECO:0000259" key="7">
    <source>
        <dbReference type="Pfam" id="PF25967"/>
    </source>
</evidence>
<protein>
    <recommendedName>
        <fullName evidence="11">Efflux transporter, RND family, MFP subunit</fullName>
    </recommendedName>
</protein>
<evidence type="ECO:0008006" key="11">
    <source>
        <dbReference type="Google" id="ProtNLM"/>
    </source>
</evidence>
<dbReference type="Proteomes" id="UP000033998">
    <property type="component" value="Unassembled WGS sequence"/>
</dbReference>
<dbReference type="EMBL" id="LBWE01000001">
    <property type="protein sequence ID" value="KKR02286.1"/>
    <property type="molecule type" value="Genomic_DNA"/>
</dbReference>
<evidence type="ECO:0000256" key="2">
    <source>
        <dbReference type="ARBA" id="ARBA00009477"/>
    </source>
</evidence>
<dbReference type="Gene3D" id="2.40.420.20">
    <property type="match status" value="1"/>
</dbReference>
<dbReference type="GO" id="GO:0016020">
    <property type="term" value="C:membrane"/>
    <property type="evidence" value="ECO:0007669"/>
    <property type="project" value="InterPro"/>
</dbReference>
<organism evidence="9 10">
    <name type="scientific">Candidatus Nomurabacteria bacterium GW2011_GWD2_39_12</name>
    <dbReference type="NCBI Taxonomy" id="1618759"/>
    <lineage>
        <taxon>Bacteria</taxon>
        <taxon>Candidatus Nomuraibacteriota</taxon>
    </lineage>
</organism>
<dbReference type="PANTHER" id="PTHR32347:SF14">
    <property type="entry name" value="EFFLUX SYSTEM COMPONENT YKNX-RELATED"/>
    <property type="match status" value="1"/>
</dbReference>
<feature type="domain" description="Multidrug resistance protein MdtA-like C-terminal permuted SH3" evidence="7">
    <location>
        <begin position="460"/>
        <end position="517"/>
    </location>
</feature>
<sequence>MRKTINKTKLYIIKHKVVCVFVLLVLATIGYWGYKKFTSTAGEIRYVTAKVEKGAIVVSVSGSGQVSSLSQVDIKAKASGDAIYLAAKDGERIGMGGLVAKLDTKDAEKSVRDAEVNLESAKITLEKLKIEKSSENMNADLAKSYDDGFNTVSNVFLDLPDIITGMNDMFFKSTINTSQSNTDWYEGQVSSTDREKVALFKKNFSTSYAIARNSYDKILENYKIISRTASGEIIETLILNTYNTVKLVSDSIKNAKNYVDFVVDSLSNLNHDIPVIINTHKTNLNAYTSKANSNLLSLLDIKTSIKSYKDAFYNADLDIRSSELSLKQKENSLQDAKDKLADYFIRAPFAGTVAKINIKKSDSIASGTVVATLITESQLAEISMNEVDVAKIKIGQKTKLTFDAIPDLGITGVVADIDAIGAVSQGVVTYIVKISFDTQDDRVKSGMSVTAAIVTDTKDNVLIVPNSAIKSQAGKSYVEQKTPVSVRIPVETGISNDTATEIISGLKEGDEIITRSISAASNTPTAPSIFGASAPASRGASGNVRLQTR</sequence>
<feature type="domain" description="YknX-like beta-barrel" evidence="8">
    <location>
        <begin position="383"/>
        <end position="453"/>
    </location>
</feature>
<dbReference type="InterPro" id="IPR050465">
    <property type="entry name" value="UPF0194_transport"/>
</dbReference>
<evidence type="ECO:0000256" key="5">
    <source>
        <dbReference type="SAM" id="MobiDB-lite"/>
    </source>
</evidence>
<dbReference type="AlphaFoldDB" id="A0A837HTP7"/>
<dbReference type="InterPro" id="IPR058636">
    <property type="entry name" value="Beta-barrel_YknX"/>
</dbReference>
<evidence type="ECO:0000256" key="3">
    <source>
        <dbReference type="ARBA" id="ARBA00023054"/>
    </source>
</evidence>
<evidence type="ECO:0000313" key="9">
    <source>
        <dbReference type="EMBL" id="KKR02286.1"/>
    </source>
</evidence>
<accession>A0A837HTP7</accession>
<dbReference type="GO" id="GO:0030313">
    <property type="term" value="C:cell envelope"/>
    <property type="evidence" value="ECO:0007669"/>
    <property type="project" value="UniProtKB-SubCell"/>
</dbReference>
<comment type="caution">
    <text evidence="9">The sequence shown here is derived from an EMBL/GenBank/DDBJ whole genome shotgun (WGS) entry which is preliminary data.</text>
</comment>
<dbReference type="Pfam" id="PF25967">
    <property type="entry name" value="RND-MFP_C"/>
    <property type="match status" value="1"/>
</dbReference>
<keyword evidence="6" id="KW-1133">Transmembrane helix</keyword>
<keyword evidence="6" id="KW-0472">Membrane</keyword>
<dbReference type="Pfam" id="PF25990">
    <property type="entry name" value="Beta-barrel_YknX"/>
    <property type="match status" value="1"/>
</dbReference>
<feature type="coiled-coil region" evidence="4">
    <location>
        <begin position="319"/>
        <end position="346"/>
    </location>
</feature>
<keyword evidence="3 4" id="KW-0175">Coiled coil</keyword>
<evidence type="ECO:0000256" key="6">
    <source>
        <dbReference type="SAM" id="Phobius"/>
    </source>
</evidence>
<feature type="transmembrane region" description="Helical" evidence="6">
    <location>
        <begin position="12"/>
        <end position="34"/>
    </location>
</feature>
<dbReference type="Gene3D" id="2.40.30.170">
    <property type="match status" value="1"/>
</dbReference>